<feature type="compositionally biased region" description="Pro residues" evidence="1">
    <location>
        <begin position="52"/>
        <end position="66"/>
    </location>
</feature>
<feature type="region of interest" description="Disordered" evidence="1">
    <location>
        <begin position="1"/>
        <end position="73"/>
    </location>
</feature>
<name>A0A8H6SCM8_9AGAR</name>
<evidence type="ECO:0000256" key="1">
    <source>
        <dbReference type="SAM" id="MobiDB-lite"/>
    </source>
</evidence>
<dbReference type="GeneID" id="59348437"/>
<comment type="caution">
    <text evidence="2">The sequence shown here is derived from an EMBL/GenBank/DDBJ whole genome shotgun (WGS) entry which is preliminary data.</text>
</comment>
<dbReference type="Pfam" id="PF18759">
    <property type="entry name" value="Plavaka"/>
    <property type="match status" value="1"/>
</dbReference>
<organism evidence="2 3">
    <name type="scientific">Mycena indigotica</name>
    <dbReference type="NCBI Taxonomy" id="2126181"/>
    <lineage>
        <taxon>Eukaryota</taxon>
        <taxon>Fungi</taxon>
        <taxon>Dikarya</taxon>
        <taxon>Basidiomycota</taxon>
        <taxon>Agaricomycotina</taxon>
        <taxon>Agaricomycetes</taxon>
        <taxon>Agaricomycetidae</taxon>
        <taxon>Agaricales</taxon>
        <taxon>Marasmiineae</taxon>
        <taxon>Mycenaceae</taxon>
        <taxon>Mycena</taxon>
    </lineage>
</organism>
<proteinExistence type="predicted"/>
<accession>A0A8H6SCM8</accession>
<dbReference type="EMBL" id="JACAZF010000008">
    <property type="protein sequence ID" value="KAF7296974.1"/>
    <property type="molecule type" value="Genomic_DNA"/>
</dbReference>
<feature type="compositionally biased region" description="Polar residues" evidence="1">
    <location>
        <begin position="33"/>
        <end position="42"/>
    </location>
</feature>
<dbReference type="AlphaFoldDB" id="A0A8H6SCM8"/>
<dbReference type="RefSeq" id="XP_037217333.1">
    <property type="nucleotide sequence ID" value="XM_037365921.1"/>
</dbReference>
<dbReference type="Proteomes" id="UP000636479">
    <property type="component" value="Unassembled WGS sequence"/>
</dbReference>
<dbReference type="InterPro" id="IPR041078">
    <property type="entry name" value="Plavaka"/>
</dbReference>
<sequence length="245" mass="27240">MRDGVEVMGGVKRCSAVTTSSHPSLPTAPRQPSAANPQQISPQLDPIDNALPFPPPSLPPPPPDTPPASATEPTAHDRVRIELHPVLDSMRCDANGYDLPPGAPPPPLDEHAKNDWGSFNTRVQFKFAEFIYKRQEMAGDSIDQLAQFLAALYLPEDPFFNNHHHLYAMIDEIQQGDIPWQSFSVQYTGPCPETGKIPSWMTQTYEVWAPKHGFKDGKRQFTDLMSGNWAWRQAASTSASFYDLS</sequence>
<reference evidence="2" key="1">
    <citation type="submission" date="2020-05" db="EMBL/GenBank/DDBJ databases">
        <title>Mycena genomes resolve the evolution of fungal bioluminescence.</title>
        <authorList>
            <person name="Tsai I.J."/>
        </authorList>
    </citation>
    <scope>NUCLEOTIDE SEQUENCE</scope>
    <source>
        <strain evidence="2">171206Taipei</strain>
    </source>
</reference>
<gene>
    <name evidence="2" type="ORF">MIND_00929500</name>
</gene>
<dbReference type="OrthoDB" id="3199698at2759"/>
<evidence type="ECO:0000313" key="2">
    <source>
        <dbReference type="EMBL" id="KAF7296974.1"/>
    </source>
</evidence>
<evidence type="ECO:0000313" key="3">
    <source>
        <dbReference type="Proteomes" id="UP000636479"/>
    </source>
</evidence>
<keyword evidence="3" id="KW-1185">Reference proteome</keyword>
<protein>
    <submittedName>
        <fullName evidence="2">C2H2-type domain-containing protein</fullName>
    </submittedName>
</protein>